<sequence length="532" mass="59383">MRKFMDKAKSAFDDIGSSKPTGQPQSKVQVPMQDGQCTIQPPTSSDVFKYRYHHGVNLGSIFILERWLTGCMFNDKSQGTSELASVESWVQLEGTEAARNRFEKHWKEYVSDADLDWLKDVAKCTTVRLPIGYFTLGAPYCKGTPFEHVAPVYQNAWQAVRDLVKRCHARGIGTLIDLHGLPGGANGGEHSGTNSGKAGFWGSGKFRELATRCICFIVQQARNMEGVAGVQLVNEADTNAKGMYEWYTTVLSETSKIDASMPIYISDGWDLTQAATWTQQLNSMARPNTSPVVIDTHLYWCFTPDDARKSPQQITGEVWTKLHENELKDGRVVDQGASQAVVGEYSCVLGEECWAKGGGEPREALCRKFGSAQSQRYQQRAGGSFFWTSRMDWMPGGEWGFKQMTEQNAIVAPASLALEPGDVQGRINSASSQRDFRRGNTWGAHCQYWDTNHPGHYEHERFARGWDVGFEDAAAFFGMRSQHGQRGADKIGMLDVWTLKRLRESGQGGPFVWEYEDGFRQGIADFYGCVGV</sequence>
<dbReference type="GO" id="GO:0005576">
    <property type="term" value="C:extracellular region"/>
    <property type="evidence" value="ECO:0007669"/>
    <property type="project" value="TreeGrafter"/>
</dbReference>
<evidence type="ECO:0000256" key="4">
    <source>
        <dbReference type="ARBA" id="ARBA00023316"/>
    </source>
</evidence>
<evidence type="ECO:0000313" key="8">
    <source>
        <dbReference type="EMBL" id="CAK4032617.1"/>
    </source>
</evidence>
<feature type="compositionally biased region" description="Basic and acidic residues" evidence="6">
    <location>
        <begin position="1"/>
        <end position="12"/>
    </location>
</feature>
<dbReference type="Proteomes" id="UP001296104">
    <property type="component" value="Unassembled WGS sequence"/>
</dbReference>
<dbReference type="PANTHER" id="PTHR31297:SF43">
    <property type="entry name" value="GLUCAN 1,3-BETA-GLUCOSIDASE 3"/>
    <property type="match status" value="1"/>
</dbReference>
<dbReference type="AlphaFoldDB" id="A0AAI9EDP0"/>
<dbReference type="InterPro" id="IPR050386">
    <property type="entry name" value="Glycosyl_hydrolase_5"/>
</dbReference>
<feature type="region of interest" description="Disordered" evidence="6">
    <location>
        <begin position="1"/>
        <end position="36"/>
    </location>
</feature>
<evidence type="ECO:0000259" key="7">
    <source>
        <dbReference type="Pfam" id="PF00150"/>
    </source>
</evidence>
<evidence type="ECO:0000256" key="1">
    <source>
        <dbReference type="ARBA" id="ARBA00005641"/>
    </source>
</evidence>
<proteinExistence type="inferred from homology"/>
<gene>
    <name evidence="8" type="ORF">LECACI_7A007775</name>
</gene>
<accession>A0AAI9EDP0</accession>
<dbReference type="InterPro" id="IPR017853">
    <property type="entry name" value="GH"/>
</dbReference>
<keyword evidence="9" id="KW-1185">Reference proteome</keyword>
<reference evidence="8" key="1">
    <citation type="submission" date="2023-11" db="EMBL/GenBank/DDBJ databases">
        <authorList>
            <person name="Alioto T."/>
            <person name="Alioto T."/>
            <person name="Gomez Garrido J."/>
        </authorList>
    </citation>
    <scope>NUCLEOTIDE SEQUENCE</scope>
</reference>
<dbReference type="FunFam" id="3.20.20.80:FF:000100">
    <property type="entry name" value="Glycoside hydrolase superfamily"/>
    <property type="match status" value="1"/>
</dbReference>
<evidence type="ECO:0000256" key="6">
    <source>
        <dbReference type="SAM" id="MobiDB-lite"/>
    </source>
</evidence>
<keyword evidence="2 5" id="KW-0378">Hydrolase</keyword>
<comment type="similarity">
    <text evidence="1 5">Belongs to the glycosyl hydrolase 5 (cellulase A) family.</text>
</comment>
<name>A0AAI9EDP0_9PEZI</name>
<evidence type="ECO:0000256" key="3">
    <source>
        <dbReference type="ARBA" id="ARBA00023295"/>
    </source>
</evidence>
<evidence type="ECO:0000313" key="9">
    <source>
        <dbReference type="Proteomes" id="UP001296104"/>
    </source>
</evidence>
<dbReference type="GO" id="GO:0005737">
    <property type="term" value="C:cytoplasm"/>
    <property type="evidence" value="ECO:0007669"/>
    <property type="project" value="UniProtKB-ARBA"/>
</dbReference>
<dbReference type="GO" id="GO:0009251">
    <property type="term" value="P:glucan catabolic process"/>
    <property type="evidence" value="ECO:0007669"/>
    <property type="project" value="TreeGrafter"/>
</dbReference>
<feature type="domain" description="Glycoside hydrolase family 5" evidence="7">
    <location>
        <begin position="93"/>
        <end position="327"/>
    </location>
</feature>
<evidence type="ECO:0000256" key="5">
    <source>
        <dbReference type="RuleBase" id="RU361153"/>
    </source>
</evidence>
<protein>
    <submittedName>
        <fullName evidence="8">Glycoside hydrolase family 5</fullName>
    </submittedName>
</protein>
<organism evidence="8 9">
    <name type="scientific">Lecanosticta acicola</name>
    <dbReference type="NCBI Taxonomy" id="111012"/>
    <lineage>
        <taxon>Eukaryota</taxon>
        <taxon>Fungi</taxon>
        <taxon>Dikarya</taxon>
        <taxon>Ascomycota</taxon>
        <taxon>Pezizomycotina</taxon>
        <taxon>Dothideomycetes</taxon>
        <taxon>Dothideomycetidae</taxon>
        <taxon>Mycosphaerellales</taxon>
        <taxon>Mycosphaerellaceae</taxon>
        <taxon>Lecanosticta</taxon>
    </lineage>
</organism>
<comment type="caution">
    <text evidence="8">The sequence shown here is derived from an EMBL/GenBank/DDBJ whole genome shotgun (WGS) entry which is preliminary data.</text>
</comment>
<dbReference type="GO" id="GO:0071555">
    <property type="term" value="P:cell wall organization"/>
    <property type="evidence" value="ECO:0007669"/>
    <property type="project" value="UniProtKB-KW"/>
</dbReference>
<dbReference type="PANTHER" id="PTHR31297">
    <property type="entry name" value="GLUCAN ENDO-1,6-BETA-GLUCOSIDASE B"/>
    <property type="match status" value="1"/>
</dbReference>
<dbReference type="Pfam" id="PF00150">
    <property type="entry name" value="Cellulase"/>
    <property type="match status" value="1"/>
</dbReference>
<feature type="compositionally biased region" description="Polar residues" evidence="6">
    <location>
        <begin position="18"/>
        <end position="28"/>
    </location>
</feature>
<dbReference type="SUPFAM" id="SSF51445">
    <property type="entry name" value="(Trans)glycosidases"/>
    <property type="match status" value="1"/>
</dbReference>
<dbReference type="GO" id="GO:0046557">
    <property type="term" value="F:glucan endo-1,6-beta-glucosidase activity"/>
    <property type="evidence" value="ECO:0007669"/>
    <property type="project" value="TreeGrafter"/>
</dbReference>
<keyword evidence="3 5" id="KW-0326">Glycosidase</keyword>
<dbReference type="InterPro" id="IPR001547">
    <property type="entry name" value="Glyco_hydro_5"/>
</dbReference>
<dbReference type="Gene3D" id="3.20.20.80">
    <property type="entry name" value="Glycosidases"/>
    <property type="match status" value="1"/>
</dbReference>
<keyword evidence="4" id="KW-0961">Cell wall biogenesis/degradation</keyword>
<dbReference type="EMBL" id="CAVMBE010000066">
    <property type="protein sequence ID" value="CAK4032617.1"/>
    <property type="molecule type" value="Genomic_DNA"/>
</dbReference>
<dbReference type="GO" id="GO:0009986">
    <property type="term" value="C:cell surface"/>
    <property type="evidence" value="ECO:0007669"/>
    <property type="project" value="TreeGrafter"/>
</dbReference>
<evidence type="ECO:0000256" key="2">
    <source>
        <dbReference type="ARBA" id="ARBA00022801"/>
    </source>
</evidence>